<dbReference type="Ensembl" id="ENSOABT00000049552.2">
    <property type="protein sequence ID" value="ENSOABP00000048313.1"/>
    <property type="gene ID" value="ENSOABG00000021542.2"/>
</dbReference>
<keyword evidence="2" id="KW-1185">Reference proteome</keyword>
<name>A0A668VDM6_OREAU</name>
<dbReference type="AlphaFoldDB" id="A0A668VDM6"/>
<organism evidence="1 2">
    <name type="scientific">Oreochromis aureus</name>
    <name type="common">Israeli tilapia</name>
    <name type="synonym">Chromis aureus</name>
    <dbReference type="NCBI Taxonomy" id="47969"/>
    <lineage>
        <taxon>Eukaryota</taxon>
        <taxon>Metazoa</taxon>
        <taxon>Chordata</taxon>
        <taxon>Craniata</taxon>
        <taxon>Vertebrata</taxon>
        <taxon>Euteleostomi</taxon>
        <taxon>Actinopterygii</taxon>
        <taxon>Neopterygii</taxon>
        <taxon>Teleostei</taxon>
        <taxon>Neoteleostei</taxon>
        <taxon>Acanthomorphata</taxon>
        <taxon>Ovalentaria</taxon>
        <taxon>Cichlomorphae</taxon>
        <taxon>Cichliformes</taxon>
        <taxon>Cichlidae</taxon>
        <taxon>African cichlids</taxon>
        <taxon>Pseudocrenilabrinae</taxon>
        <taxon>Oreochromini</taxon>
        <taxon>Oreochromis</taxon>
    </lineage>
</organism>
<protein>
    <submittedName>
        <fullName evidence="1">Uncharacterized protein</fullName>
    </submittedName>
</protein>
<reference evidence="1" key="2">
    <citation type="submission" date="2025-09" db="UniProtKB">
        <authorList>
            <consortium name="Ensembl"/>
        </authorList>
    </citation>
    <scope>IDENTIFICATION</scope>
</reference>
<sequence length="70" mass="7503">MRPHLSTSISLACPPASPLARGVSPSFLCNTQWEMSETGAVEVLPLEVDVLLICFQWRPPPSPGSLAAEL</sequence>
<reference evidence="1" key="1">
    <citation type="submission" date="2025-08" db="UniProtKB">
        <authorList>
            <consortium name="Ensembl"/>
        </authorList>
    </citation>
    <scope>IDENTIFICATION</scope>
</reference>
<evidence type="ECO:0000313" key="2">
    <source>
        <dbReference type="Proteomes" id="UP000472276"/>
    </source>
</evidence>
<accession>A0A668VDM6</accession>
<dbReference type="Proteomes" id="UP000472276">
    <property type="component" value="Unassembled WGS sequence"/>
</dbReference>
<proteinExistence type="predicted"/>
<evidence type="ECO:0000313" key="1">
    <source>
        <dbReference type="Ensembl" id="ENSOABP00000048313.1"/>
    </source>
</evidence>